<dbReference type="InterPro" id="IPR051582">
    <property type="entry name" value="LRR_extensin-like_regulator"/>
</dbReference>
<feature type="chain" id="PRO_5012713584" description="Leucine-rich repeat-containing N-terminal plant-type domain-containing protein" evidence="13">
    <location>
        <begin position="30"/>
        <end position="425"/>
    </location>
</feature>
<dbReference type="EMBL" id="MTKT01001810">
    <property type="protein sequence ID" value="OWM83708.1"/>
    <property type="molecule type" value="Genomic_DNA"/>
</dbReference>
<dbReference type="FunFam" id="3.80.10.10:FF:000041">
    <property type="entry name" value="LRR receptor-like serine/threonine-protein kinase ERECTA"/>
    <property type="match status" value="1"/>
</dbReference>
<keyword evidence="9" id="KW-1133">Transmembrane helix</keyword>
<gene>
    <name evidence="14" type="ORF">CDL15_Pgr004138</name>
</gene>
<evidence type="ECO:0000256" key="3">
    <source>
        <dbReference type="ARBA" id="ARBA00009592"/>
    </source>
</evidence>
<dbReference type="InterPro" id="IPR001611">
    <property type="entry name" value="Leu-rich_rpt"/>
</dbReference>
<dbReference type="GO" id="GO:0005576">
    <property type="term" value="C:extracellular region"/>
    <property type="evidence" value="ECO:0007669"/>
    <property type="project" value="UniProtKB-SubCell"/>
</dbReference>
<comment type="similarity">
    <text evidence="3">Belongs to the RLP family.</text>
</comment>
<dbReference type="Proteomes" id="UP000197138">
    <property type="component" value="Unassembled WGS sequence"/>
</dbReference>
<evidence type="ECO:0000256" key="11">
    <source>
        <dbReference type="ARBA" id="ARBA00023180"/>
    </source>
</evidence>
<evidence type="ECO:0000256" key="5">
    <source>
        <dbReference type="ARBA" id="ARBA00022614"/>
    </source>
</evidence>
<evidence type="ECO:0000313" key="14">
    <source>
        <dbReference type="EMBL" id="OWM83708.1"/>
    </source>
</evidence>
<feature type="signal peptide" evidence="13">
    <location>
        <begin position="1"/>
        <end position="29"/>
    </location>
</feature>
<evidence type="ECO:0000256" key="9">
    <source>
        <dbReference type="ARBA" id="ARBA00022989"/>
    </source>
</evidence>
<comment type="subcellular location">
    <subcellularLocation>
        <location evidence="1">Membrane</location>
        <topology evidence="1">Single-pass type I membrane protein</topology>
    </subcellularLocation>
    <subcellularLocation>
        <location evidence="2">Secreted</location>
    </subcellularLocation>
</comment>
<evidence type="ECO:0008006" key="16">
    <source>
        <dbReference type="Google" id="ProtNLM"/>
    </source>
</evidence>
<keyword evidence="7 13" id="KW-0732">Signal</keyword>
<dbReference type="PANTHER" id="PTHR32093:SF128">
    <property type="entry name" value="LEUCINE-RICH REPEAT-CONTAINING N-TERMINAL PLANT-TYPE DOMAIN-CONTAINING PROTEIN"/>
    <property type="match status" value="1"/>
</dbReference>
<evidence type="ECO:0000313" key="15">
    <source>
        <dbReference type="Proteomes" id="UP000197138"/>
    </source>
</evidence>
<keyword evidence="4" id="KW-0964">Secreted</keyword>
<reference evidence="15" key="1">
    <citation type="journal article" date="2017" name="Plant J.">
        <title>The pomegranate (Punica granatum L.) genome and the genomics of punicalagin biosynthesis.</title>
        <authorList>
            <person name="Qin G."/>
            <person name="Xu C."/>
            <person name="Ming R."/>
            <person name="Tang H."/>
            <person name="Guyot R."/>
            <person name="Kramer E.M."/>
            <person name="Hu Y."/>
            <person name="Yi X."/>
            <person name="Qi Y."/>
            <person name="Xu X."/>
            <person name="Gao Z."/>
            <person name="Pan H."/>
            <person name="Jian J."/>
            <person name="Tian Y."/>
            <person name="Yue Z."/>
            <person name="Xu Y."/>
        </authorList>
    </citation>
    <scope>NUCLEOTIDE SEQUENCE [LARGE SCALE GENOMIC DNA]</scope>
    <source>
        <strain evidence="15">cv. Dabenzi</strain>
    </source>
</reference>
<name>A0A218XFZ1_PUNGR</name>
<evidence type="ECO:0000256" key="1">
    <source>
        <dbReference type="ARBA" id="ARBA00004479"/>
    </source>
</evidence>
<evidence type="ECO:0000256" key="4">
    <source>
        <dbReference type="ARBA" id="ARBA00022525"/>
    </source>
</evidence>
<protein>
    <recommendedName>
        <fullName evidence="16">Leucine-rich repeat-containing N-terminal plant-type domain-containing protein</fullName>
    </recommendedName>
</protein>
<evidence type="ECO:0000256" key="12">
    <source>
        <dbReference type="SAM" id="MobiDB-lite"/>
    </source>
</evidence>
<keyword evidence="5" id="KW-0433">Leucine-rich repeat</keyword>
<accession>A0A218XFZ1</accession>
<comment type="caution">
    <text evidence="14">The sequence shown here is derived from an EMBL/GenBank/DDBJ whole genome shotgun (WGS) entry which is preliminary data.</text>
</comment>
<feature type="compositionally biased region" description="Pro residues" evidence="12">
    <location>
        <begin position="392"/>
        <end position="407"/>
    </location>
</feature>
<evidence type="ECO:0000256" key="13">
    <source>
        <dbReference type="SAM" id="SignalP"/>
    </source>
</evidence>
<sequence length="425" mass="47225">MEHNNHFITCTILIILLTLLGILRQDCECTSPSLAPSPDLTFADVRLAVVYPIIQSFKLTITLDPLGITSSWVGSDICNYTGFYCDNPPDNTSATTLAAIDFNGFHLAALTLDGFIDQLPDLAIFHANSNNFSGTISPKIAQLPYFYELDISNNKFSGQFPSAVFGIAGLSFLDIRFNFFTGAVPPQVFSQALDALFINNNNFMQKLPDNFSSTPVQYLTLANNKFTGPIPTSIGNASSTLTEVLLLNNYLTGCLPHEIGLLKKATVFDVGNNLLTGPLPCSLGCLESIEQLNFARNYLYGEVPELLCGVKSLVNLSLSNNYFTKIGPTCWKLVKSGVLDVRKNCIHGIPDQRPYWDCFNFFSHPRACPTYPYWWWRHWQYYVPCKIHSPPPPMPPKSSAGPPPPKYRPASSSITYSALNRHRLR</sequence>
<dbReference type="Gene3D" id="3.80.10.10">
    <property type="entry name" value="Ribonuclease Inhibitor"/>
    <property type="match status" value="2"/>
</dbReference>
<dbReference type="SUPFAM" id="SSF52058">
    <property type="entry name" value="L domain-like"/>
    <property type="match status" value="1"/>
</dbReference>
<keyword evidence="8" id="KW-0677">Repeat</keyword>
<proteinExistence type="inferred from homology"/>
<evidence type="ECO:0000256" key="6">
    <source>
        <dbReference type="ARBA" id="ARBA00022692"/>
    </source>
</evidence>
<dbReference type="AlphaFoldDB" id="A0A218XFZ1"/>
<feature type="region of interest" description="Disordered" evidence="12">
    <location>
        <begin position="392"/>
        <end position="425"/>
    </location>
</feature>
<keyword evidence="11" id="KW-0325">Glycoprotein</keyword>
<dbReference type="InterPro" id="IPR032675">
    <property type="entry name" value="LRR_dom_sf"/>
</dbReference>
<keyword evidence="6" id="KW-0812">Transmembrane</keyword>
<dbReference type="PANTHER" id="PTHR32093">
    <property type="entry name" value="LEUCINE-RICH REPEAT EXTENSIN-LIKE PROTEIN 3-RELATED"/>
    <property type="match status" value="1"/>
</dbReference>
<evidence type="ECO:0000256" key="10">
    <source>
        <dbReference type="ARBA" id="ARBA00023136"/>
    </source>
</evidence>
<evidence type="ECO:0000256" key="2">
    <source>
        <dbReference type="ARBA" id="ARBA00004613"/>
    </source>
</evidence>
<dbReference type="Pfam" id="PF00560">
    <property type="entry name" value="LRR_1"/>
    <property type="match status" value="2"/>
</dbReference>
<dbReference type="GO" id="GO:0016020">
    <property type="term" value="C:membrane"/>
    <property type="evidence" value="ECO:0007669"/>
    <property type="project" value="UniProtKB-SubCell"/>
</dbReference>
<keyword evidence="10" id="KW-0472">Membrane</keyword>
<evidence type="ECO:0000256" key="7">
    <source>
        <dbReference type="ARBA" id="ARBA00022729"/>
    </source>
</evidence>
<evidence type="ECO:0000256" key="8">
    <source>
        <dbReference type="ARBA" id="ARBA00022737"/>
    </source>
</evidence>
<organism evidence="14 15">
    <name type="scientific">Punica granatum</name>
    <name type="common">Pomegranate</name>
    <dbReference type="NCBI Taxonomy" id="22663"/>
    <lineage>
        <taxon>Eukaryota</taxon>
        <taxon>Viridiplantae</taxon>
        <taxon>Streptophyta</taxon>
        <taxon>Embryophyta</taxon>
        <taxon>Tracheophyta</taxon>
        <taxon>Spermatophyta</taxon>
        <taxon>Magnoliopsida</taxon>
        <taxon>eudicotyledons</taxon>
        <taxon>Gunneridae</taxon>
        <taxon>Pentapetalae</taxon>
        <taxon>rosids</taxon>
        <taxon>malvids</taxon>
        <taxon>Myrtales</taxon>
        <taxon>Lythraceae</taxon>
        <taxon>Punica</taxon>
    </lineage>
</organism>